<reference evidence="1 2" key="1">
    <citation type="journal article" date="2021" name="Microorganisms">
        <title>Genome Evolution of Filamentous Cyanobacterium Nostoc Species: From Facultative Symbiosis to Free Living.</title>
        <authorList>
            <person name="Huo D."/>
            <person name="Li H."/>
            <person name="Cai F."/>
            <person name="Guo X."/>
            <person name="Qiao Z."/>
            <person name="Wang W."/>
            <person name="Yu G."/>
            <person name="Li R."/>
        </authorList>
    </citation>
    <scope>NUCLEOTIDE SEQUENCE [LARGE SCALE GENOMIC DNA]</scope>
    <source>
        <strain evidence="1 2">CHAB 5714</strain>
    </source>
</reference>
<dbReference type="Pfam" id="PF21826">
    <property type="entry name" value="DUF6887"/>
    <property type="match status" value="1"/>
</dbReference>
<keyword evidence="2" id="KW-1185">Reference proteome</keyword>
<name>A0ABS8I1L8_9NOSO</name>
<gene>
    <name evidence="1" type="ORF">LC586_02385</name>
</gene>
<accession>A0ABS8I1L8</accession>
<protein>
    <submittedName>
        <fullName evidence="1">Uncharacterized protein</fullName>
    </submittedName>
</protein>
<dbReference type="Proteomes" id="UP001199525">
    <property type="component" value="Unassembled WGS sequence"/>
</dbReference>
<dbReference type="InterPro" id="IPR054053">
    <property type="entry name" value="DUF6887"/>
</dbReference>
<sequence>MTDINLAAMSREQLRDYVKNHPQDHVAFQAYMDRLQDEPGIEITSMDQFEQLVREKIRQSQAE</sequence>
<organism evidence="1 2">
    <name type="scientific">Nostoc favosum CHAB5714</name>
    <dbReference type="NCBI Taxonomy" id="2780399"/>
    <lineage>
        <taxon>Bacteria</taxon>
        <taxon>Bacillati</taxon>
        <taxon>Cyanobacteriota</taxon>
        <taxon>Cyanophyceae</taxon>
        <taxon>Nostocales</taxon>
        <taxon>Nostocaceae</taxon>
        <taxon>Nostoc</taxon>
        <taxon>Nostoc favosum</taxon>
    </lineage>
</organism>
<evidence type="ECO:0000313" key="2">
    <source>
        <dbReference type="Proteomes" id="UP001199525"/>
    </source>
</evidence>
<evidence type="ECO:0000313" key="1">
    <source>
        <dbReference type="EMBL" id="MCC5598115.1"/>
    </source>
</evidence>
<dbReference type="RefSeq" id="WP_229482770.1">
    <property type="nucleotide sequence ID" value="NZ_JAIVFQ010000002.1"/>
</dbReference>
<proteinExistence type="predicted"/>
<comment type="caution">
    <text evidence="1">The sequence shown here is derived from an EMBL/GenBank/DDBJ whole genome shotgun (WGS) entry which is preliminary data.</text>
</comment>
<dbReference type="EMBL" id="JAIVFQ010000002">
    <property type="protein sequence ID" value="MCC5598115.1"/>
    <property type="molecule type" value="Genomic_DNA"/>
</dbReference>